<comment type="caution">
    <text evidence="1">The sequence shown here is derived from an EMBL/GenBank/DDBJ whole genome shotgun (WGS) entry which is preliminary data.</text>
</comment>
<evidence type="ECO:0000313" key="2">
    <source>
        <dbReference type="Proteomes" id="UP000219020"/>
    </source>
</evidence>
<accession>A0A2A5T0M0</accession>
<dbReference type="AlphaFoldDB" id="A0A2A5T0M0"/>
<name>A0A2A5T0M0_9GAMM</name>
<reference evidence="2" key="1">
    <citation type="submission" date="2017-04" db="EMBL/GenBank/DDBJ databases">
        <title>Genome evolution of the luminous symbionts of deep sea anglerfish.</title>
        <authorList>
            <person name="Hendry T.A."/>
        </authorList>
    </citation>
    <scope>NUCLEOTIDE SEQUENCE [LARGE SCALE GENOMIC DNA]</scope>
</reference>
<keyword evidence="2" id="KW-1185">Reference proteome</keyword>
<sequence>MFYFDKKNMKLLGSLILDKCFSSSMMKRYNHIMKNNLTYNTTHTCNHVKRRCFPKYLN</sequence>
<dbReference type="Proteomes" id="UP000219020">
    <property type="component" value="Unassembled WGS sequence"/>
</dbReference>
<protein>
    <submittedName>
        <fullName evidence="1">Uncharacterized protein</fullName>
    </submittedName>
</protein>
<organism evidence="1 2">
    <name type="scientific">Candidatus Enterovibrio escicola</name>
    <dbReference type="NCBI Taxonomy" id="1927127"/>
    <lineage>
        <taxon>Bacteria</taxon>
        <taxon>Pseudomonadati</taxon>
        <taxon>Pseudomonadota</taxon>
        <taxon>Gammaproteobacteria</taxon>
        <taxon>Vibrionales</taxon>
        <taxon>Vibrionaceae</taxon>
        <taxon>Enterovibrio</taxon>
    </lineage>
</organism>
<dbReference type="EMBL" id="NBYY01000031">
    <property type="protein sequence ID" value="PCS21658.1"/>
    <property type="molecule type" value="Genomic_DNA"/>
</dbReference>
<gene>
    <name evidence="1" type="ORF">BTN49_2670</name>
</gene>
<evidence type="ECO:0000313" key="1">
    <source>
        <dbReference type="EMBL" id="PCS21658.1"/>
    </source>
</evidence>
<proteinExistence type="predicted"/>